<feature type="compositionally biased region" description="Pro residues" evidence="2">
    <location>
        <begin position="606"/>
        <end position="618"/>
    </location>
</feature>
<feature type="domain" description="PH" evidence="3">
    <location>
        <begin position="8"/>
        <end position="128"/>
    </location>
</feature>
<organism evidence="4">
    <name type="scientific">Noctiluca scintillans</name>
    <name type="common">Sea sparkle</name>
    <name type="synonym">Red tide dinoflagellate</name>
    <dbReference type="NCBI Taxonomy" id="2966"/>
    <lineage>
        <taxon>Eukaryota</taxon>
        <taxon>Sar</taxon>
        <taxon>Alveolata</taxon>
        <taxon>Dinophyceae</taxon>
        <taxon>Noctilucales</taxon>
        <taxon>Noctilucaceae</taxon>
        <taxon>Noctiluca</taxon>
    </lineage>
</organism>
<protein>
    <recommendedName>
        <fullName evidence="3">PH domain-containing protein</fullName>
    </recommendedName>
</protein>
<dbReference type="Gene3D" id="2.30.29.30">
    <property type="entry name" value="Pleckstrin-homology domain (PH domain)/Phosphotyrosine-binding domain (PTB)"/>
    <property type="match status" value="1"/>
</dbReference>
<evidence type="ECO:0000313" key="4">
    <source>
        <dbReference type="EMBL" id="CAD8847469.1"/>
    </source>
</evidence>
<accession>A0A7S1AA34</accession>
<dbReference type="SMART" id="SM00233">
    <property type="entry name" value="PH"/>
    <property type="match status" value="2"/>
</dbReference>
<feature type="region of interest" description="Disordered" evidence="2">
    <location>
        <begin position="601"/>
        <end position="645"/>
    </location>
</feature>
<dbReference type="EMBL" id="HBFQ01030965">
    <property type="protein sequence ID" value="CAD8847469.1"/>
    <property type="molecule type" value="Transcribed_RNA"/>
</dbReference>
<dbReference type="InterPro" id="IPR011993">
    <property type="entry name" value="PH-like_dom_sf"/>
</dbReference>
<dbReference type="SUPFAM" id="SSF50729">
    <property type="entry name" value="PH domain-like"/>
    <property type="match status" value="2"/>
</dbReference>
<feature type="region of interest" description="Disordered" evidence="2">
    <location>
        <begin position="326"/>
        <end position="350"/>
    </location>
</feature>
<dbReference type="PROSITE" id="PS50003">
    <property type="entry name" value="PH_DOMAIN"/>
    <property type="match status" value="1"/>
</dbReference>
<dbReference type="PANTHER" id="PTHR45725:SF1">
    <property type="entry name" value="DISHEVELLED ASSOCIATED ACTIVATOR OF MORPHOGENESIS, ISOFORM D"/>
    <property type="match status" value="1"/>
</dbReference>
<dbReference type="SUPFAM" id="SSF101447">
    <property type="entry name" value="Formin homology 2 domain (FH2 domain)"/>
    <property type="match status" value="1"/>
</dbReference>
<feature type="compositionally biased region" description="Basic and acidic residues" evidence="2">
    <location>
        <begin position="278"/>
        <end position="303"/>
    </location>
</feature>
<evidence type="ECO:0000259" key="3">
    <source>
        <dbReference type="PROSITE" id="PS50003"/>
    </source>
</evidence>
<feature type="coiled-coil region" evidence="1">
    <location>
        <begin position="1130"/>
        <end position="1157"/>
    </location>
</feature>
<feature type="compositionally biased region" description="Pro residues" evidence="2">
    <location>
        <begin position="221"/>
        <end position="231"/>
    </location>
</feature>
<reference evidence="4" key="1">
    <citation type="submission" date="2021-01" db="EMBL/GenBank/DDBJ databases">
        <authorList>
            <person name="Corre E."/>
            <person name="Pelletier E."/>
            <person name="Niang G."/>
            <person name="Scheremetjew M."/>
            <person name="Finn R."/>
            <person name="Kale V."/>
            <person name="Holt S."/>
            <person name="Cochrane G."/>
            <person name="Meng A."/>
            <person name="Brown T."/>
            <person name="Cohen L."/>
        </authorList>
    </citation>
    <scope>NUCLEOTIDE SEQUENCE</scope>
</reference>
<feature type="region of interest" description="Disordered" evidence="2">
    <location>
        <begin position="1056"/>
        <end position="1078"/>
    </location>
</feature>
<evidence type="ECO:0000256" key="2">
    <source>
        <dbReference type="SAM" id="MobiDB-lite"/>
    </source>
</evidence>
<dbReference type="InterPro" id="IPR051425">
    <property type="entry name" value="Formin_Homology"/>
</dbReference>
<evidence type="ECO:0000256" key="1">
    <source>
        <dbReference type="SAM" id="Coils"/>
    </source>
</evidence>
<dbReference type="InterPro" id="IPR015425">
    <property type="entry name" value="FH2_Formin"/>
</dbReference>
<dbReference type="InterPro" id="IPR001849">
    <property type="entry name" value="PH_domain"/>
</dbReference>
<dbReference type="PANTHER" id="PTHR45725">
    <property type="entry name" value="FORMIN HOMOLOGY 2 FAMILY MEMBER"/>
    <property type="match status" value="1"/>
</dbReference>
<sequence length="1218" mass="132825">MDQQFHQPDPVTGFLLRQSRCFPWTKKSKRWDRHKVVFDGELLSTYRVPKSKRVDSVQASDILNVEGLLLVSSSVPVVPPGARAEAPAGEPTPAGFLVNIRGGQEILFCASNEKDRARWIEGFSPQAQARRRSQSALGIIPPEDDSTDKLTDDQENLYGTLAPMNPLVKTGCGAGEDKGKGQNLGPPVPPGNGSTDNKGKGKGPPLPPGKGVNDKGKSKGPPLPSKGPPLPEGKMGPNKGGNGKGPPPPKAKGKGAGKGPPLGSQGKAGRGKGKGSKGPKDSLETDAPKAPKVHGLQEKKLSDAEGTIFAAPRPARTLNFEALEPAAKPAPGKRWVPPSERAGKSGKGSGKAEVKVFDTAIAFRISVATDRMDLETLAEAAASMDINKGVFKEKLDSADIFCTLLNELKFADPLGQLRAFVLRGGSVESLREVERRVLKLSLVPRAMQRLRLLMMAATLQERTNNLRKQMNCLLTTAEGIQASAHLRDVVHVMQEFMAWNSGGTSTSEAPKAFHIGELLGKLKEIRTSGMAKNRNLIHWIIETLQEWERPIAADQLQSEVPSLAVAAKTNPVHMNEEMKAITECRQLAKNELKEHRDDYLVGSIPLPSPAPPPAPKSPVRPKGHEAQASLEETPDVPQNAPSDLDAKETAVEVVEAVTEDKEETKPPEVAPTVFFSLDESVEGRPTILPKDRFKVPVPTSAWDVSLLPTEVHVPRLELYKAGTFAHVVPQATGNFGSSIRGSMSSNGPLSRGAMWRQGFVWILRPTRKRRPEWVRCWADIRAHHLIIRYLRRKGAVRSESIIALPGAEIKPFHYLTATSIGQWLAKLKFHGFEIMPNYAHDKEPILIHVGNEDSAEHWFDELSRESALCGVGTLRRDAKKEVLWCTLDLEEKKLFCHADTVQFILGKPPKYEHDVGAATIRSFSDPDALLSKVAQKYKIGHPFGFEIEEEDWMSSQCSFFTTETSRDLDRWLSVLQAAPQSILTRLDGGHSFGMALPPVGEVDGDDAGLGSLLAGGAARPSFGIAFSRSVNDKTQILPIRSTNEEPEMMELNEDILPEGGDRSLMPQVPRPGRESRVSRVSMAVRDIPNILGGKDSDSDDDNHASFASAHVPAEEAEDGYATPDDEPETLGNLRRLARSLEAETAKLQNEVKAAECCAQLALAFFDETREGPSLESLHHLFVQLDQFAGEFKSAFATLRAAAARSRTTSRKTCRRSTL</sequence>
<keyword evidence="1" id="KW-0175">Coiled coil</keyword>
<proteinExistence type="predicted"/>
<gene>
    <name evidence="4" type="ORF">NSCI0253_LOCUS21819</name>
</gene>
<dbReference type="CDD" id="cd00821">
    <property type="entry name" value="PH"/>
    <property type="match status" value="1"/>
</dbReference>
<dbReference type="InterPro" id="IPR042201">
    <property type="entry name" value="FH2_Formin_sf"/>
</dbReference>
<dbReference type="AlphaFoldDB" id="A0A7S1AA34"/>
<dbReference type="Pfam" id="PF02181">
    <property type="entry name" value="FH2"/>
    <property type="match status" value="1"/>
</dbReference>
<feature type="region of interest" description="Disordered" evidence="2">
    <location>
        <begin position="125"/>
        <end position="306"/>
    </location>
</feature>
<dbReference type="Gene3D" id="1.20.58.2220">
    <property type="entry name" value="Formin, FH2 domain"/>
    <property type="match status" value="1"/>
</dbReference>
<name>A0A7S1AA34_NOCSC</name>